<evidence type="ECO:0000259" key="5">
    <source>
        <dbReference type="PROSITE" id="PS50977"/>
    </source>
</evidence>
<dbReference type="PANTHER" id="PTHR30055">
    <property type="entry name" value="HTH-TYPE TRANSCRIPTIONAL REGULATOR RUTR"/>
    <property type="match status" value="1"/>
</dbReference>
<name>A0ABS5QI04_9PROT</name>
<evidence type="ECO:0000313" key="7">
    <source>
        <dbReference type="Proteomes" id="UP000766336"/>
    </source>
</evidence>
<evidence type="ECO:0000256" key="3">
    <source>
        <dbReference type="ARBA" id="ARBA00023163"/>
    </source>
</evidence>
<dbReference type="InterPro" id="IPR050109">
    <property type="entry name" value="HTH-type_TetR-like_transc_reg"/>
</dbReference>
<dbReference type="EMBL" id="JAHCDA010000004">
    <property type="protein sequence ID" value="MBS7812978.1"/>
    <property type="molecule type" value="Genomic_DNA"/>
</dbReference>
<dbReference type="InterPro" id="IPR001647">
    <property type="entry name" value="HTH_TetR"/>
</dbReference>
<sequence>MSSLPISDAFLRSWLPIPALGSVIAAGGRGCQPAPNLVGPRCLNSKTPRSVCQSPNAPSPIRAGRPRNPAIDVAIQEAAKSLLAEVGCGAFTMEGVAARAGIGKQTLYRRWPSRGDLLIDLFYLDELQEPEIAPDLPAAEALGAYLDASLQRLYRPWNRNLLRSLAVTAQDDPLLREVMLARITWPRVEMGRAILRRLKAAGQVRADLDVEMAVDMANGAIWFHLLFMPDPIDAALRDRILRELLALAAVPSLPG</sequence>
<dbReference type="Pfam" id="PF16859">
    <property type="entry name" value="TetR_C_11"/>
    <property type="match status" value="1"/>
</dbReference>
<keyword evidence="1" id="KW-0805">Transcription regulation</keyword>
<dbReference type="SUPFAM" id="SSF48498">
    <property type="entry name" value="Tetracyclin repressor-like, C-terminal domain"/>
    <property type="match status" value="1"/>
</dbReference>
<comment type="caution">
    <text evidence="6">The sequence shown here is derived from an EMBL/GenBank/DDBJ whole genome shotgun (WGS) entry which is preliminary data.</text>
</comment>
<dbReference type="Proteomes" id="UP000766336">
    <property type="component" value="Unassembled WGS sequence"/>
</dbReference>
<keyword evidence="2 4" id="KW-0238">DNA-binding</keyword>
<dbReference type="Gene3D" id="1.10.357.10">
    <property type="entry name" value="Tetracycline Repressor, domain 2"/>
    <property type="match status" value="1"/>
</dbReference>
<dbReference type="PRINTS" id="PR00455">
    <property type="entry name" value="HTHTETR"/>
</dbReference>
<dbReference type="Pfam" id="PF00440">
    <property type="entry name" value="TetR_N"/>
    <property type="match status" value="1"/>
</dbReference>
<dbReference type="InterPro" id="IPR011075">
    <property type="entry name" value="TetR_C"/>
</dbReference>
<evidence type="ECO:0000256" key="4">
    <source>
        <dbReference type="PROSITE-ProRule" id="PRU00335"/>
    </source>
</evidence>
<dbReference type="Gene3D" id="1.10.10.60">
    <property type="entry name" value="Homeodomain-like"/>
    <property type="match status" value="1"/>
</dbReference>
<keyword evidence="7" id="KW-1185">Reference proteome</keyword>
<organism evidence="6 7">
    <name type="scientific">Roseococcus pinisoli</name>
    <dbReference type="NCBI Taxonomy" id="2835040"/>
    <lineage>
        <taxon>Bacteria</taxon>
        <taxon>Pseudomonadati</taxon>
        <taxon>Pseudomonadota</taxon>
        <taxon>Alphaproteobacteria</taxon>
        <taxon>Acetobacterales</taxon>
        <taxon>Roseomonadaceae</taxon>
        <taxon>Roseococcus</taxon>
    </lineage>
</organism>
<dbReference type="InterPro" id="IPR036271">
    <property type="entry name" value="Tet_transcr_reg_TetR-rel_C_sf"/>
</dbReference>
<evidence type="ECO:0000256" key="2">
    <source>
        <dbReference type="ARBA" id="ARBA00023125"/>
    </source>
</evidence>
<feature type="DNA-binding region" description="H-T-H motif" evidence="4">
    <location>
        <begin position="92"/>
        <end position="111"/>
    </location>
</feature>
<protein>
    <submittedName>
        <fullName evidence="6">TetR/AcrR family transcriptional regulator</fullName>
    </submittedName>
</protein>
<keyword evidence="3" id="KW-0804">Transcription</keyword>
<reference evidence="6 7" key="1">
    <citation type="submission" date="2021-05" db="EMBL/GenBank/DDBJ databases">
        <title>Roseococcus sp. XZZS9, whole genome shotgun sequencing project.</title>
        <authorList>
            <person name="Zhao G."/>
            <person name="Shen L."/>
        </authorList>
    </citation>
    <scope>NUCLEOTIDE SEQUENCE [LARGE SCALE GENOMIC DNA]</scope>
    <source>
        <strain evidence="6 7">XZZS9</strain>
    </source>
</reference>
<dbReference type="PANTHER" id="PTHR30055:SF148">
    <property type="entry name" value="TETR-FAMILY TRANSCRIPTIONAL REGULATOR"/>
    <property type="match status" value="1"/>
</dbReference>
<dbReference type="PROSITE" id="PS50977">
    <property type="entry name" value="HTH_TETR_2"/>
    <property type="match status" value="1"/>
</dbReference>
<gene>
    <name evidence="6" type="ORF">KHU32_18665</name>
</gene>
<feature type="domain" description="HTH tetR-type" evidence="5">
    <location>
        <begin position="69"/>
        <end position="129"/>
    </location>
</feature>
<dbReference type="SUPFAM" id="SSF46689">
    <property type="entry name" value="Homeodomain-like"/>
    <property type="match status" value="1"/>
</dbReference>
<proteinExistence type="predicted"/>
<dbReference type="InterPro" id="IPR009057">
    <property type="entry name" value="Homeodomain-like_sf"/>
</dbReference>
<evidence type="ECO:0000256" key="1">
    <source>
        <dbReference type="ARBA" id="ARBA00023015"/>
    </source>
</evidence>
<accession>A0ABS5QI04</accession>
<evidence type="ECO:0000313" key="6">
    <source>
        <dbReference type="EMBL" id="MBS7812978.1"/>
    </source>
</evidence>